<dbReference type="EMBL" id="CM041533">
    <property type="protein sequence ID" value="KAI3375062.1"/>
    <property type="molecule type" value="Genomic_DNA"/>
</dbReference>
<proteinExistence type="predicted"/>
<dbReference type="Proteomes" id="UP000831701">
    <property type="component" value="Chromosome 3"/>
</dbReference>
<protein>
    <submittedName>
        <fullName evidence="1">Uncharacterized protein</fullName>
    </submittedName>
</protein>
<keyword evidence="2" id="KW-1185">Reference proteome</keyword>
<gene>
    <name evidence="1" type="ORF">L3Q82_021583</name>
</gene>
<evidence type="ECO:0000313" key="2">
    <source>
        <dbReference type="Proteomes" id="UP000831701"/>
    </source>
</evidence>
<organism evidence="1 2">
    <name type="scientific">Scortum barcoo</name>
    <name type="common">barcoo grunter</name>
    <dbReference type="NCBI Taxonomy" id="214431"/>
    <lineage>
        <taxon>Eukaryota</taxon>
        <taxon>Metazoa</taxon>
        <taxon>Chordata</taxon>
        <taxon>Craniata</taxon>
        <taxon>Vertebrata</taxon>
        <taxon>Euteleostomi</taxon>
        <taxon>Actinopterygii</taxon>
        <taxon>Neopterygii</taxon>
        <taxon>Teleostei</taxon>
        <taxon>Neoteleostei</taxon>
        <taxon>Acanthomorphata</taxon>
        <taxon>Eupercaria</taxon>
        <taxon>Centrarchiformes</taxon>
        <taxon>Terapontoidei</taxon>
        <taxon>Terapontidae</taxon>
        <taxon>Scortum</taxon>
    </lineage>
</organism>
<comment type="caution">
    <text evidence="1">The sequence shown here is derived from an EMBL/GenBank/DDBJ whole genome shotgun (WGS) entry which is preliminary data.</text>
</comment>
<evidence type="ECO:0000313" key="1">
    <source>
        <dbReference type="EMBL" id="KAI3375062.1"/>
    </source>
</evidence>
<reference evidence="1" key="1">
    <citation type="submission" date="2022-04" db="EMBL/GenBank/DDBJ databases">
        <title>Jade perch genome.</title>
        <authorList>
            <person name="Chao B."/>
        </authorList>
    </citation>
    <scope>NUCLEOTIDE SEQUENCE</scope>
    <source>
        <strain evidence="1">CB-2022</strain>
    </source>
</reference>
<name>A0ACB8X4S6_9TELE</name>
<sequence length="284" mass="31808">AWFALPASKSDLFPVHVGLAELPFVTGSVHNLYGHDFYKGVGQGPEGVQDFEVDYVGDRSRDPSQWRPPPPPPEQTVFLPQDGPAYMSNFHSPQSPFGGFQGDAAHYETPQLAPGRLQRRNLATNILPETPTSYQWGSYRDPAFYPNIRDIQEENTKLLQSHQAFQSTLKELNEARNEMKELKGVARTLREDMEQCIRSDSSHSSYQPVSASAATSQRYPIPIQPGEEDEGDWPDPPPWPEPEDDLPTGMSRLNLVEQDIHNNQLPHGSQNQAKSSSKSHMFAS</sequence>
<feature type="non-terminal residue" evidence="1">
    <location>
        <position position="1"/>
    </location>
</feature>
<accession>A0ACB8X4S6</accession>